<reference evidence="2 3" key="1">
    <citation type="submission" date="2019-02" db="EMBL/GenBank/DDBJ databases">
        <title>Deep-cultivation of Planctomycetes and their phenomic and genomic characterization uncovers novel biology.</title>
        <authorList>
            <person name="Wiegand S."/>
            <person name="Jogler M."/>
            <person name="Boedeker C."/>
            <person name="Pinto D."/>
            <person name="Vollmers J."/>
            <person name="Rivas-Marin E."/>
            <person name="Kohn T."/>
            <person name="Peeters S.H."/>
            <person name="Heuer A."/>
            <person name="Rast P."/>
            <person name="Oberbeckmann S."/>
            <person name="Bunk B."/>
            <person name="Jeske O."/>
            <person name="Meyerdierks A."/>
            <person name="Storesund J.E."/>
            <person name="Kallscheuer N."/>
            <person name="Luecker S."/>
            <person name="Lage O.M."/>
            <person name="Pohl T."/>
            <person name="Merkel B.J."/>
            <person name="Hornburger P."/>
            <person name="Mueller R.-W."/>
            <person name="Bruemmer F."/>
            <person name="Labrenz M."/>
            <person name="Spormann A.M."/>
            <person name="Op den Camp H."/>
            <person name="Overmann J."/>
            <person name="Amann R."/>
            <person name="Jetten M.S.M."/>
            <person name="Mascher T."/>
            <person name="Medema M.H."/>
            <person name="Devos D.P."/>
            <person name="Kaster A.-K."/>
            <person name="Ovreas L."/>
            <person name="Rohde M."/>
            <person name="Galperin M.Y."/>
            <person name="Jogler C."/>
        </authorList>
    </citation>
    <scope>NUCLEOTIDE SEQUENCE [LARGE SCALE GENOMIC DNA]</scope>
    <source>
        <strain evidence="2 3">SV_7m_r</strain>
    </source>
</reference>
<keyword evidence="1" id="KW-0472">Membrane</keyword>
<dbReference type="InterPro" id="IPR021471">
    <property type="entry name" value="DUF3124"/>
</dbReference>
<evidence type="ECO:0008006" key="4">
    <source>
        <dbReference type="Google" id="ProtNLM"/>
    </source>
</evidence>
<name>A0A517SSY5_9BACT</name>
<dbReference type="EMBL" id="CP036272">
    <property type="protein sequence ID" value="QDT59239.1"/>
    <property type="molecule type" value="Genomic_DNA"/>
</dbReference>
<sequence length="214" mass="23791">MTKNDFEQIDQSFRQLKIAGAIAVVLILTMLVVAVILDLRTETFEKEARYRPPADRPQDKQSAAERMELQRIKPVQGQTVYVPAYSHIYQDNGQPTLLTITLSIRNTSPDQELIVKSVRYFNTDGEQLKAYLSEPLPLAPMASTEFLVEGGDTSGGVGANFLVQWISEVKVSEPIIEAIMINADRQRGISFARPGKVISELSSTTSDSFQTQTP</sequence>
<keyword evidence="1" id="KW-1133">Transmembrane helix</keyword>
<evidence type="ECO:0000256" key="1">
    <source>
        <dbReference type="SAM" id="Phobius"/>
    </source>
</evidence>
<organism evidence="2 3">
    <name type="scientific">Stieleria bergensis</name>
    <dbReference type="NCBI Taxonomy" id="2528025"/>
    <lineage>
        <taxon>Bacteria</taxon>
        <taxon>Pseudomonadati</taxon>
        <taxon>Planctomycetota</taxon>
        <taxon>Planctomycetia</taxon>
        <taxon>Pirellulales</taxon>
        <taxon>Pirellulaceae</taxon>
        <taxon>Stieleria</taxon>
    </lineage>
</organism>
<dbReference type="OrthoDB" id="283474at2"/>
<gene>
    <name evidence="2" type="ORF">SV7mr_17460</name>
</gene>
<evidence type="ECO:0000313" key="3">
    <source>
        <dbReference type="Proteomes" id="UP000315003"/>
    </source>
</evidence>
<dbReference type="Pfam" id="PF11322">
    <property type="entry name" value="DUF3124"/>
    <property type="match status" value="1"/>
</dbReference>
<protein>
    <recommendedName>
        <fullName evidence="4">DUF3124 domain-containing protein</fullName>
    </recommendedName>
</protein>
<dbReference type="Proteomes" id="UP000315003">
    <property type="component" value="Chromosome"/>
</dbReference>
<keyword evidence="3" id="KW-1185">Reference proteome</keyword>
<dbReference type="AlphaFoldDB" id="A0A517SSY5"/>
<feature type="transmembrane region" description="Helical" evidence="1">
    <location>
        <begin position="18"/>
        <end position="39"/>
    </location>
</feature>
<evidence type="ECO:0000313" key="2">
    <source>
        <dbReference type="EMBL" id="QDT59239.1"/>
    </source>
</evidence>
<proteinExistence type="predicted"/>
<accession>A0A517SSY5</accession>
<dbReference type="RefSeq" id="WP_145270981.1">
    <property type="nucleotide sequence ID" value="NZ_CP036272.1"/>
</dbReference>
<keyword evidence="1" id="KW-0812">Transmembrane</keyword>